<evidence type="ECO:0000313" key="1">
    <source>
        <dbReference type="EMBL" id="GGF27019.1"/>
    </source>
</evidence>
<accession>A0ABQ1UTV0</accession>
<dbReference type="Proteomes" id="UP000632273">
    <property type="component" value="Unassembled WGS sequence"/>
</dbReference>
<protein>
    <submittedName>
        <fullName evidence="1">Uncharacterized protein</fullName>
    </submittedName>
</protein>
<evidence type="ECO:0000313" key="2">
    <source>
        <dbReference type="Proteomes" id="UP000632273"/>
    </source>
</evidence>
<comment type="caution">
    <text evidence="1">The sequence shown here is derived from an EMBL/GenBank/DDBJ whole genome shotgun (WGS) entry which is preliminary data.</text>
</comment>
<sequence>MLPKGLACKSALLEGVPLFEPSSLEGQTLNISGLRDGLGLAPFHGSVLSKKGAPTVPSGRGHTSAAPQWAALPYLLLFGLLIAAGDKVTLRTLLAINGIN</sequence>
<dbReference type="EMBL" id="BMHT01000011">
    <property type="protein sequence ID" value="GGF27019.1"/>
    <property type="molecule type" value="Genomic_DNA"/>
</dbReference>
<organism evidence="1 2">
    <name type="scientific">Hymenobacter cavernae</name>
    <dbReference type="NCBI Taxonomy" id="2044852"/>
    <lineage>
        <taxon>Bacteria</taxon>
        <taxon>Pseudomonadati</taxon>
        <taxon>Bacteroidota</taxon>
        <taxon>Cytophagia</taxon>
        <taxon>Cytophagales</taxon>
        <taxon>Hymenobacteraceae</taxon>
        <taxon>Hymenobacter</taxon>
    </lineage>
</organism>
<name>A0ABQ1UTV0_9BACT</name>
<gene>
    <name evidence="1" type="ORF">GCM10011383_43240</name>
</gene>
<proteinExistence type="predicted"/>
<reference evidence="2" key="1">
    <citation type="journal article" date="2019" name="Int. J. Syst. Evol. Microbiol.">
        <title>The Global Catalogue of Microorganisms (GCM) 10K type strain sequencing project: providing services to taxonomists for standard genome sequencing and annotation.</title>
        <authorList>
            <consortium name="The Broad Institute Genomics Platform"/>
            <consortium name="The Broad Institute Genome Sequencing Center for Infectious Disease"/>
            <person name="Wu L."/>
            <person name="Ma J."/>
        </authorList>
    </citation>
    <scope>NUCLEOTIDE SEQUENCE [LARGE SCALE GENOMIC DNA]</scope>
    <source>
        <strain evidence="2">CGMCC 1.15197</strain>
    </source>
</reference>
<keyword evidence="2" id="KW-1185">Reference proteome</keyword>